<dbReference type="GO" id="GO:0016491">
    <property type="term" value="F:oxidoreductase activity"/>
    <property type="evidence" value="ECO:0007669"/>
    <property type="project" value="UniProtKB-KW"/>
</dbReference>
<dbReference type="SUPFAM" id="SSF51735">
    <property type="entry name" value="NAD(P)-binding Rossmann-fold domains"/>
    <property type="match status" value="1"/>
</dbReference>
<dbReference type="InterPro" id="IPR002347">
    <property type="entry name" value="SDR_fam"/>
</dbReference>
<dbReference type="InterPro" id="IPR036291">
    <property type="entry name" value="NAD(P)-bd_dom_sf"/>
</dbReference>
<keyword evidence="4" id="KW-1185">Reference proteome</keyword>
<organism evidence="3 4">
    <name type="scientific">Cuscuta campestris</name>
    <dbReference type="NCBI Taxonomy" id="132261"/>
    <lineage>
        <taxon>Eukaryota</taxon>
        <taxon>Viridiplantae</taxon>
        <taxon>Streptophyta</taxon>
        <taxon>Embryophyta</taxon>
        <taxon>Tracheophyta</taxon>
        <taxon>Spermatophyta</taxon>
        <taxon>Magnoliopsida</taxon>
        <taxon>eudicotyledons</taxon>
        <taxon>Gunneridae</taxon>
        <taxon>Pentapetalae</taxon>
        <taxon>asterids</taxon>
        <taxon>lamiids</taxon>
        <taxon>Solanales</taxon>
        <taxon>Convolvulaceae</taxon>
        <taxon>Cuscuteae</taxon>
        <taxon>Cuscuta</taxon>
        <taxon>Cuscuta subgen. Grammica</taxon>
        <taxon>Cuscuta sect. Cleistogrammica</taxon>
    </lineage>
</organism>
<evidence type="ECO:0000313" key="4">
    <source>
        <dbReference type="Proteomes" id="UP000595140"/>
    </source>
</evidence>
<keyword evidence="2" id="KW-0560">Oxidoreductase</keyword>
<evidence type="ECO:0000256" key="1">
    <source>
        <dbReference type="ARBA" id="ARBA00006484"/>
    </source>
</evidence>
<dbReference type="Gene3D" id="3.40.50.720">
    <property type="entry name" value="NAD(P)-binding Rossmann-like Domain"/>
    <property type="match status" value="1"/>
</dbReference>
<dbReference type="EMBL" id="OOIL02002239">
    <property type="protein sequence ID" value="VFQ81046.1"/>
    <property type="molecule type" value="Genomic_DNA"/>
</dbReference>
<evidence type="ECO:0000313" key="3">
    <source>
        <dbReference type="EMBL" id="VFQ81046.1"/>
    </source>
</evidence>
<sequence length="145" mass="16785">MTSFESIVKFKRSLKQWLLDSNLHPSIQLLINNAGILATTSRITSEGYDQMFTTNYFGAFCMTKVLLPLLESSPTPSRVVNVTSFTHRSVWSMQVDRRAIKSLSKSKRYPFAEIYEYSKLCLLLFSYELHRRAYVMDNCHKLSVV</sequence>
<dbReference type="Proteomes" id="UP000595140">
    <property type="component" value="Unassembled WGS sequence"/>
</dbReference>
<name>A0A484LYN5_9ASTE</name>
<dbReference type="Pfam" id="PF00106">
    <property type="entry name" value="adh_short"/>
    <property type="match status" value="1"/>
</dbReference>
<evidence type="ECO:0000256" key="2">
    <source>
        <dbReference type="ARBA" id="ARBA00023002"/>
    </source>
</evidence>
<dbReference type="PANTHER" id="PTHR24320:SF227">
    <property type="entry name" value="RETINOL DEHYDROGENASE 11"/>
    <property type="match status" value="1"/>
</dbReference>
<protein>
    <submittedName>
        <fullName evidence="3">Uncharacterized protein</fullName>
    </submittedName>
</protein>
<proteinExistence type="inferred from homology"/>
<accession>A0A484LYN5</accession>
<dbReference type="AlphaFoldDB" id="A0A484LYN5"/>
<gene>
    <name evidence="3" type="ORF">CCAM_LOCUS22822</name>
</gene>
<comment type="similarity">
    <text evidence="1">Belongs to the short-chain dehydrogenases/reductases (SDR) family.</text>
</comment>
<reference evidence="3 4" key="1">
    <citation type="submission" date="2018-04" db="EMBL/GenBank/DDBJ databases">
        <authorList>
            <person name="Vogel A."/>
        </authorList>
    </citation>
    <scope>NUCLEOTIDE SEQUENCE [LARGE SCALE GENOMIC DNA]</scope>
</reference>
<dbReference type="PANTHER" id="PTHR24320">
    <property type="entry name" value="RETINOL DEHYDROGENASE"/>
    <property type="match status" value="1"/>
</dbReference>
<dbReference type="OrthoDB" id="542013at2759"/>